<gene>
    <name evidence="1" type="ORF">E2C01_007512</name>
</gene>
<evidence type="ECO:0000313" key="1">
    <source>
        <dbReference type="EMBL" id="MPC14741.1"/>
    </source>
</evidence>
<dbReference type="AlphaFoldDB" id="A0A5B7D0P1"/>
<comment type="caution">
    <text evidence="1">The sequence shown here is derived from an EMBL/GenBank/DDBJ whole genome shotgun (WGS) entry which is preliminary data.</text>
</comment>
<evidence type="ECO:0000313" key="2">
    <source>
        <dbReference type="Proteomes" id="UP000324222"/>
    </source>
</evidence>
<accession>A0A5B7D0P1</accession>
<dbReference type="Proteomes" id="UP000324222">
    <property type="component" value="Unassembled WGS sequence"/>
</dbReference>
<name>A0A5B7D0P1_PORTR</name>
<dbReference type="EMBL" id="VSRR010000375">
    <property type="protein sequence ID" value="MPC14741.1"/>
    <property type="molecule type" value="Genomic_DNA"/>
</dbReference>
<reference evidence="1 2" key="1">
    <citation type="submission" date="2019-05" db="EMBL/GenBank/DDBJ databases">
        <title>Another draft genome of Portunus trituberculatus and its Hox gene families provides insights of decapod evolution.</title>
        <authorList>
            <person name="Jeong J.-H."/>
            <person name="Song I."/>
            <person name="Kim S."/>
            <person name="Choi T."/>
            <person name="Kim D."/>
            <person name="Ryu S."/>
            <person name="Kim W."/>
        </authorList>
    </citation>
    <scope>NUCLEOTIDE SEQUENCE [LARGE SCALE GENOMIC DNA]</scope>
    <source>
        <tissue evidence="1">Muscle</tissue>
    </source>
</reference>
<sequence length="126" mass="13958">MDKVAQETSAVVGRMDLMREEIPAAVGEARQITLEHSKRLRQDLSEEFKEELVAGRILNRTPSVMPDDRDLNSFTTRSLELDNIYSHDHGIGQDQGDGKGSAHGKCERCEKQTAVGNAMEDMNEGG</sequence>
<organism evidence="1 2">
    <name type="scientific">Portunus trituberculatus</name>
    <name type="common">Swimming crab</name>
    <name type="synonym">Neptunus trituberculatus</name>
    <dbReference type="NCBI Taxonomy" id="210409"/>
    <lineage>
        <taxon>Eukaryota</taxon>
        <taxon>Metazoa</taxon>
        <taxon>Ecdysozoa</taxon>
        <taxon>Arthropoda</taxon>
        <taxon>Crustacea</taxon>
        <taxon>Multicrustacea</taxon>
        <taxon>Malacostraca</taxon>
        <taxon>Eumalacostraca</taxon>
        <taxon>Eucarida</taxon>
        <taxon>Decapoda</taxon>
        <taxon>Pleocyemata</taxon>
        <taxon>Brachyura</taxon>
        <taxon>Eubrachyura</taxon>
        <taxon>Portunoidea</taxon>
        <taxon>Portunidae</taxon>
        <taxon>Portuninae</taxon>
        <taxon>Portunus</taxon>
    </lineage>
</organism>
<proteinExistence type="predicted"/>
<keyword evidence="2" id="KW-1185">Reference proteome</keyword>
<protein>
    <submittedName>
        <fullName evidence="1">Uncharacterized protein</fullName>
    </submittedName>
</protein>